<evidence type="ECO:0000313" key="1">
    <source>
        <dbReference type="EMBL" id="PYI56249.1"/>
    </source>
</evidence>
<evidence type="ECO:0000313" key="2">
    <source>
        <dbReference type="Proteomes" id="UP000247476"/>
    </source>
</evidence>
<accession>A0A2V5K9Q2</accession>
<dbReference type="OrthoDB" id="9815825at2"/>
<dbReference type="Proteomes" id="UP000247476">
    <property type="component" value="Unassembled WGS sequence"/>
</dbReference>
<reference evidence="1 2" key="1">
    <citation type="submission" date="2018-05" db="EMBL/GenBank/DDBJ databases">
        <title>Paenibacillus flagellatus sp. nov., isolated from selenium mineral soil.</title>
        <authorList>
            <person name="Dai X."/>
        </authorList>
    </citation>
    <scope>NUCLEOTIDE SEQUENCE [LARGE SCALE GENOMIC DNA]</scope>
    <source>
        <strain evidence="1 2">DXL2</strain>
    </source>
</reference>
<gene>
    <name evidence="1" type="ORF">DLM86_04490</name>
</gene>
<dbReference type="Gene3D" id="3.30.360.10">
    <property type="entry name" value="Dihydrodipicolinate Reductase, domain 2"/>
    <property type="match status" value="1"/>
</dbReference>
<dbReference type="EMBL" id="QJVJ01000002">
    <property type="protein sequence ID" value="PYI56249.1"/>
    <property type="molecule type" value="Genomic_DNA"/>
</dbReference>
<sequence>MSKKTKAAITGCGTIANSAQNAALLETTPKFTARGIFQNKIDGFLECIGTGNEPPAHIDTVIPSSKIVQAIYHSSNRNAEEINP</sequence>
<protein>
    <submittedName>
        <fullName evidence="1">Uncharacterized protein</fullName>
    </submittedName>
</protein>
<proteinExistence type="predicted"/>
<dbReference type="RefSeq" id="WP_110838777.1">
    <property type="nucleotide sequence ID" value="NZ_QJVJ01000002.1"/>
</dbReference>
<keyword evidence="2" id="KW-1185">Reference proteome</keyword>
<comment type="caution">
    <text evidence="1">The sequence shown here is derived from an EMBL/GenBank/DDBJ whole genome shotgun (WGS) entry which is preliminary data.</text>
</comment>
<organism evidence="1 2">
    <name type="scientific">Paenibacillus flagellatus</name>
    <dbReference type="NCBI Taxonomy" id="2211139"/>
    <lineage>
        <taxon>Bacteria</taxon>
        <taxon>Bacillati</taxon>
        <taxon>Bacillota</taxon>
        <taxon>Bacilli</taxon>
        <taxon>Bacillales</taxon>
        <taxon>Paenibacillaceae</taxon>
        <taxon>Paenibacillus</taxon>
    </lineage>
</organism>
<name>A0A2V5K9Q2_9BACL</name>
<dbReference type="AlphaFoldDB" id="A0A2V5K9Q2"/>